<dbReference type="Pfam" id="PF01055">
    <property type="entry name" value="Glyco_hydro_31_2nd"/>
    <property type="match status" value="1"/>
</dbReference>
<organism evidence="9 10">
    <name type="scientific">Candidatus Tenderia electrophaga</name>
    <dbReference type="NCBI Taxonomy" id="1748243"/>
    <lineage>
        <taxon>Bacteria</taxon>
        <taxon>Pseudomonadati</taxon>
        <taxon>Pseudomonadota</taxon>
        <taxon>Gammaproteobacteria</taxon>
        <taxon>Candidatus Tenderiales</taxon>
        <taxon>Candidatus Tenderiaceae</taxon>
        <taxon>Candidatus Tenderia</taxon>
    </lineage>
</organism>
<dbReference type="Gene3D" id="2.60.40.1180">
    <property type="entry name" value="Golgi alpha-mannosidase II"/>
    <property type="match status" value="2"/>
</dbReference>
<dbReference type="PANTHER" id="PTHR22762:SF166">
    <property type="entry name" value="ALPHA-GLUCOSIDASE"/>
    <property type="match status" value="1"/>
</dbReference>
<evidence type="ECO:0000313" key="10">
    <source>
        <dbReference type="Proteomes" id="UP000055136"/>
    </source>
</evidence>
<dbReference type="SUPFAM" id="SSF74650">
    <property type="entry name" value="Galactose mutarotase-like"/>
    <property type="match status" value="1"/>
</dbReference>
<dbReference type="SUPFAM" id="SSF51011">
    <property type="entry name" value="Glycosyl hydrolase domain"/>
    <property type="match status" value="1"/>
</dbReference>
<dbReference type="InterPro" id="IPR011013">
    <property type="entry name" value="Gal_mutarotase_sf_dom"/>
</dbReference>
<evidence type="ECO:0000259" key="5">
    <source>
        <dbReference type="Pfam" id="PF01055"/>
    </source>
</evidence>
<evidence type="ECO:0000256" key="4">
    <source>
        <dbReference type="RuleBase" id="RU361185"/>
    </source>
</evidence>
<dbReference type="Proteomes" id="UP000055136">
    <property type="component" value="Chromosome"/>
</dbReference>
<sequence length="810" mass="90832">MQTCGAIHHWQRAAHGLEVVFEQGVMRLEAVAADIFRLRFQPQGEFAARRDWDVVQPQAGAEVQVFQTDAVLGLRSDALRVEIDPDSGALSFDGADGQPFAQDMGGPHWRCVSINEMPGLATVPDRELPPGPARIGLFLDKHMHPREGYFGVGQRSGRLDRRHQRLSNWTVDCACPGHAQAHDNMYQAHPCVMALRPGRAWGLFLHSTWYSDFDVGASQADSLRLFTLGGELDYYLLAGPTPAAVVEQLTRLTGRPALPPLWSLGYHQSRWSYADADNVQQIAAGFRRRNIPLDVIHLDIDYMHGYRVFTWDRDRFPHPEQTVARLRQQGIRTVVIVDPGVKNDTRTDYAVAEQGRAQGHFVTRPDGGLFTGYVWPGESLFPDFCRAATRRWWGDWHADLLAQGVAGIWCDMNEPAIVDRPFDTPGAREQPMALATRQGEAQAPALHAEVHNLYGHLMARATAAGLQRWRPQRRPWVLTRSAYTGIQSHAVTWMGDNRSCWEDLAMSLPQVSSMGLCGAPHTGVDIGGFFDDSWGELYARWMEIGSFYPFMRGHTATGTRPQEPWRFGAEVEAVARGAIELRYRLLPYLYTLAHLASRHGAPILRPLCYDFPDHPRFYTLEDQVMFGPQLMVAPVTAAGQDHRWVELPAGVWYDFWNGARVDPGPLMHPAPMGRIPLFVRGGSVLTLGNLRQSTTEPLSQLTLQVYPGIDAHWTLIEDAGEGWAYSQGHIAETPLAVSQTQGGTVVTLGQRRGAFQPAPRDMVLKLHLPVAPKGLMCDGRQVNDWRWEPAQRCLRWQWCDDGQARRLETV</sequence>
<dbReference type="GO" id="GO:0005975">
    <property type="term" value="P:carbohydrate metabolic process"/>
    <property type="evidence" value="ECO:0007669"/>
    <property type="project" value="InterPro"/>
</dbReference>
<dbReference type="EMBL" id="CP013099">
    <property type="protein sequence ID" value="ALP53324.1"/>
    <property type="molecule type" value="Genomic_DNA"/>
</dbReference>
<dbReference type="GO" id="GO:0030246">
    <property type="term" value="F:carbohydrate binding"/>
    <property type="evidence" value="ECO:0007669"/>
    <property type="project" value="InterPro"/>
</dbReference>
<dbReference type="Gene3D" id="2.60.40.1760">
    <property type="entry name" value="glycosyl hydrolase (family 31)"/>
    <property type="match status" value="1"/>
</dbReference>
<evidence type="ECO:0000259" key="7">
    <source>
        <dbReference type="Pfam" id="PF17137"/>
    </source>
</evidence>
<evidence type="ECO:0000256" key="3">
    <source>
        <dbReference type="ARBA" id="ARBA00023295"/>
    </source>
</evidence>
<dbReference type="CDD" id="cd14752">
    <property type="entry name" value="GH31_N"/>
    <property type="match status" value="1"/>
</dbReference>
<dbReference type="InterPro" id="IPR048395">
    <property type="entry name" value="Glyco_hydro_31_C"/>
</dbReference>
<dbReference type="AlphaFoldDB" id="A0A0S2TDT6"/>
<keyword evidence="3 4" id="KW-0326">Glycosidase</keyword>
<dbReference type="PROSITE" id="PS00129">
    <property type="entry name" value="GLYCOSYL_HYDROL_F31_1"/>
    <property type="match status" value="1"/>
</dbReference>
<gene>
    <name evidence="9" type="ORF">Tel_09245</name>
</gene>
<evidence type="ECO:0000259" key="8">
    <source>
        <dbReference type="Pfam" id="PF21365"/>
    </source>
</evidence>
<dbReference type="InterPro" id="IPR033403">
    <property type="entry name" value="DUF5110"/>
</dbReference>
<dbReference type="InterPro" id="IPR030458">
    <property type="entry name" value="Glyco_hydro_31_AS"/>
</dbReference>
<dbReference type="PANTHER" id="PTHR22762">
    <property type="entry name" value="ALPHA-GLUCOSIDASE"/>
    <property type="match status" value="1"/>
</dbReference>
<evidence type="ECO:0000313" key="9">
    <source>
        <dbReference type="EMBL" id="ALP53324.1"/>
    </source>
</evidence>
<dbReference type="InterPro" id="IPR000322">
    <property type="entry name" value="Glyco_hydro_31_TIM"/>
</dbReference>
<dbReference type="STRING" id="1748243.Tel_09245"/>
<feature type="domain" description="Glycoside hydrolase family 31 N-terminal" evidence="6">
    <location>
        <begin position="26"/>
        <end position="214"/>
    </location>
</feature>
<reference evidence="9" key="1">
    <citation type="submission" date="2015-10" db="EMBL/GenBank/DDBJ databases">
        <title>Description of Candidatus Tenderia electrophaga gen. nov, sp. nov., an Uncultivated Electroautotroph from a Biocathode Enrichment.</title>
        <authorList>
            <person name="Eddie B.J."/>
            <person name="Malanoski A.P."/>
            <person name="Wang Z."/>
            <person name="Hall R.J."/>
            <person name="Oh S.D."/>
            <person name="Heiner C."/>
            <person name="Lin B."/>
            <person name="Strycharz-Glaven S.M."/>
        </authorList>
    </citation>
    <scope>NUCLEOTIDE SEQUENCE [LARGE SCALE GENOMIC DNA]</scope>
    <source>
        <strain evidence="9">NRL1</strain>
    </source>
</reference>
<dbReference type="Pfam" id="PF17137">
    <property type="entry name" value="DUF5110"/>
    <property type="match status" value="1"/>
</dbReference>
<feature type="domain" description="Glycoside hydrolase family 31 TIM barrel" evidence="5">
    <location>
        <begin position="256"/>
        <end position="592"/>
    </location>
</feature>
<evidence type="ECO:0000256" key="2">
    <source>
        <dbReference type="ARBA" id="ARBA00022801"/>
    </source>
</evidence>
<dbReference type="InterPro" id="IPR013780">
    <property type="entry name" value="Glyco_hydro_b"/>
</dbReference>
<proteinExistence type="inferred from homology"/>
<dbReference type="GO" id="GO:0004553">
    <property type="term" value="F:hydrolase activity, hydrolyzing O-glycosyl compounds"/>
    <property type="evidence" value="ECO:0007669"/>
    <property type="project" value="InterPro"/>
</dbReference>
<dbReference type="SUPFAM" id="SSF51445">
    <property type="entry name" value="(Trans)glycosidases"/>
    <property type="match status" value="1"/>
</dbReference>
<keyword evidence="2 4" id="KW-0378">Hydrolase</keyword>
<comment type="similarity">
    <text evidence="1 4">Belongs to the glycosyl hydrolase 31 family.</text>
</comment>
<dbReference type="Gene3D" id="3.20.20.80">
    <property type="entry name" value="Glycosidases"/>
    <property type="match status" value="1"/>
</dbReference>
<evidence type="ECO:0000256" key="1">
    <source>
        <dbReference type="ARBA" id="ARBA00007806"/>
    </source>
</evidence>
<dbReference type="InterPro" id="IPR025887">
    <property type="entry name" value="Glyco_hydro_31_N_dom"/>
</dbReference>
<evidence type="ECO:0000259" key="6">
    <source>
        <dbReference type="Pfam" id="PF13802"/>
    </source>
</evidence>
<accession>A0A0S2TDT6</accession>
<feature type="domain" description="Glycosyl hydrolase family 31 C-terminal" evidence="8">
    <location>
        <begin position="600"/>
        <end position="685"/>
    </location>
</feature>
<dbReference type="Pfam" id="PF21365">
    <property type="entry name" value="Glyco_hydro_31_3rd"/>
    <property type="match status" value="1"/>
</dbReference>
<feature type="domain" description="DUF5110" evidence="7">
    <location>
        <begin position="700"/>
        <end position="768"/>
    </location>
</feature>
<keyword evidence="10" id="KW-1185">Reference proteome</keyword>
<dbReference type="InterPro" id="IPR017853">
    <property type="entry name" value="GH"/>
</dbReference>
<dbReference type="CDD" id="cd06604">
    <property type="entry name" value="GH31_glucosidase_II_MalA"/>
    <property type="match status" value="1"/>
</dbReference>
<protein>
    <submittedName>
        <fullName evidence="9">Alpha-glucosidase</fullName>
    </submittedName>
</protein>
<name>A0A0S2TDT6_9GAMM</name>
<dbReference type="KEGG" id="tee:Tel_09245"/>
<dbReference type="Pfam" id="PF13802">
    <property type="entry name" value="Gal_mutarotas_2"/>
    <property type="match status" value="1"/>
</dbReference>